<protein>
    <recommendedName>
        <fullName evidence="3">Steroid 5-alpha reductase C-terminal domain-containing protein</fullName>
    </recommendedName>
</protein>
<reference evidence="2" key="1">
    <citation type="submission" date="2015-08" db="EMBL/GenBank/DDBJ databases">
        <authorList>
            <person name="Babu N.S."/>
            <person name="Beckwith C.J."/>
            <person name="Beseler K.G."/>
            <person name="Brison A."/>
            <person name="Carone J.V."/>
            <person name="Caskin T.P."/>
            <person name="Diamond M."/>
            <person name="Durham M.E."/>
            <person name="Foxe J.M."/>
            <person name="Go M."/>
            <person name="Henderson B.A."/>
            <person name="Jones I.B."/>
            <person name="McGettigan J.A."/>
            <person name="Micheletti S.J."/>
            <person name="Nasrallah M.E."/>
            <person name="Ortiz D."/>
            <person name="Piller C.R."/>
            <person name="Privatt S.R."/>
            <person name="Schneider S.L."/>
            <person name="Sharp S."/>
            <person name="Smith T.C."/>
            <person name="Stanton J.D."/>
            <person name="Ullery H.E."/>
            <person name="Wilson R.J."/>
            <person name="Serrano M.G."/>
            <person name="Buck G."/>
            <person name="Lee V."/>
            <person name="Wang Y."/>
            <person name="Carvalho R."/>
            <person name="Voegtly L."/>
            <person name="Shi R."/>
            <person name="Duckworth R."/>
            <person name="Johnson A."/>
            <person name="Loviza R."/>
            <person name="Walstead R."/>
            <person name="Shah Z."/>
            <person name="Kiflezghi M."/>
            <person name="Wade K."/>
            <person name="Ball S.L."/>
            <person name="Bradley K.W."/>
            <person name="Asai D.J."/>
            <person name="Bowman C.A."/>
            <person name="Russell D.A."/>
            <person name="Pope W.H."/>
            <person name="Jacobs-Sera D."/>
            <person name="Hendrix R.W."/>
            <person name="Hatfull G.F."/>
        </authorList>
    </citation>
    <scope>NUCLEOTIDE SEQUENCE</scope>
</reference>
<dbReference type="GO" id="GO:0016020">
    <property type="term" value="C:membrane"/>
    <property type="evidence" value="ECO:0007669"/>
    <property type="project" value="TreeGrafter"/>
</dbReference>
<feature type="transmembrane region" description="Helical" evidence="1">
    <location>
        <begin position="46"/>
        <end position="65"/>
    </location>
</feature>
<evidence type="ECO:0000313" key="2">
    <source>
        <dbReference type="EMBL" id="JAT73334.1"/>
    </source>
</evidence>
<evidence type="ECO:0008006" key="3">
    <source>
        <dbReference type="Google" id="ProtNLM"/>
    </source>
</evidence>
<feature type="transmembrane region" description="Helical" evidence="1">
    <location>
        <begin position="161"/>
        <end position="183"/>
    </location>
</feature>
<keyword evidence="1" id="KW-0472">Membrane</keyword>
<dbReference type="EMBL" id="GDKF01005288">
    <property type="protein sequence ID" value="JAT73334.1"/>
    <property type="molecule type" value="Transcribed_RNA"/>
</dbReference>
<keyword evidence="1" id="KW-1133">Transmembrane helix</keyword>
<dbReference type="AlphaFoldDB" id="A0A1D2A2C9"/>
<feature type="transmembrane region" description="Helical" evidence="1">
    <location>
        <begin position="107"/>
        <end position="127"/>
    </location>
</feature>
<dbReference type="Gene3D" id="1.20.120.1630">
    <property type="match status" value="1"/>
</dbReference>
<dbReference type="PANTHER" id="PTHR32251">
    <property type="entry name" value="3-OXO-5-ALPHA-STEROID 4-DEHYDROGENASE"/>
    <property type="match status" value="1"/>
</dbReference>
<evidence type="ECO:0000256" key="1">
    <source>
        <dbReference type="SAM" id="Phobius"/>
    </source>
</evidence>
<dbReference type="InterPro" id="IPR010721">
    <property type="entry name" value="UstE-like"/>
</dbReference>
<name>A0A1D2A2C9_AUXPR</name>
<organism evidence="2">
    <name type="scientific">Auxenochlorella protothecoides</name>
    <name type="common">Green microalga</name>
    <name type="synonym">Chlorella protothecoides</name>
    <dbReference type="NCBI Taxonomy" id="3075"/>
    <lineage>
        <taxon>Eukaryota</taxon>
        <taxon>Viridiplantae</taxon>
        <taxon>Chlorophyta</taxon>
        <taxon>core chlorophytes</taxon>
        <taxon>Trebouxiophyceae</taxon>
        <taxon>Chlorellales</taxon>
        <taxon>Chlorellaceae</taxon>
        <taxon>Auxenochlorella</taxon>
    </lineage>
</organism>
<proteinExistence type="predicted"/>
<feature type="transmembrane region" description="Helical" evidence="1">
    <location>
        <begin position="259"/>
        <end position="284"/>
    </location>
</feature>
<keyword evidence="1" id="KW-0812">Transmembrane</keyword>
<gene>
    <name evidence="2" type="ORF">g.5041</name>
</gene>
<accession>A0A1D2A2C9</accession>
<dbReference type="Pfam" id="PF06966">
    <property type="entry name" value="DUF1295"/>
    <property type="match status" value="1"/>
</dbReference>
<dbReference type="PANTHER" id="PTHR32251:SF23">
    <property type="entry name" value="3-OXO-5-ALPHA-STEROID 4-DEHYDROGENASE (DUF1295)"/>
    <property type="match status" value="1"/>
</dbReference>
<sequence length="329" mass="37036">MSSDHHIGVVLDRVAADLWFVYNQLTPGALTRVGPLLRDIYYDLDALSTALLICLAVATLCHTISTLTRNQSVVDKLWSILPVGYTWHFLWRSHLRDLQGQLVVDPRLVLIALLVTVWGSRLTFNFWRKGGYALHAEDYRWEVVRQGGSGVPVSILPVFNLFFVSFYQNILLLLITLPVYAAWRHAGTPLNRIDALAFLLCSGFLALETAADHQMWNFQVAKHAKAAAGKRLTGDYGRGFLTSGLFAYSRHPNFFAEQAFWASIYLFGVAASGSCIHWSGLGVLQLIALFHFSTNLTEDITARKYSKYKAYQASTSRLVPWVPGKPKWR</sequence>